<dbReference type="EnsemblMetazoa" id="HelroT189382">
    <property type="protein sequence ID" value="HelroP189382"/>
    <property type="gene ID" value="HelroG189382"/>
</dbReference>
<feature type="compositionally biased region" description="Basic and acidic residues" evidence="1">
    <location>
        <begin position="319"/>
        <end position="329"/>
    </location>
</feature>
<gene>
    <name evidence="3" type="primary">20211251</name>
    <name evidence="2" type="ORF">HELRODRAFT_189382</name>
</gene>
<dbReference type="InterPro" id="IPR052647">
    <property type="entry name" value="Zinc_finger_CCCH-type"/>
</dbReference>
<keyword evidence="4" id="KW-1185">Reference proteome</keyword>
<protein>
    <submittedName>
        <fullName evidence="2 3">Uncharacterized protein</fullName>
    </submittedName>
</protein>
<dbReference type="HOGENOM" id="CLU_792941_0_0_1"/>
<reference evidence="2 4" key="2">
    <citation type="journal article" date="2013" name="Nature">
        <title>Insights into bilaterian evolution from three spiralian genomes.</title>
        <authorList>
            <person name="Simakov O."/>
            <person name="Marletaz F."/>
            <person name="Cho S.J."/>
            <person name="Edsinger-Gonzales E."/>
            <person name="Havlak P."/>
            <person name="Hellsten U."/>
            <person name="Kuo D.H."/>
            <person name="Larsson T."/>
            <person name="Lv J."/>
            <person name="Arendt D."/>
            <person name="Savage R."/>
            <person name="Osoegawa K."/>
            <person name="de Jong P."/>
            <person name="Grimwood J."/>
            <person name="Chapman J.A."/>
            <person name="Shapiro H."/>
            <person name="Aerts A."/>
            <person name="Otillar R.P."/>
            <person name="Terry A.Y."/>
            <person name="Boore J.L."/>
            <person name="Grigoriev I.V."/>
            <person name="Lindberg D.R."/>
            <person name="Seaver E.C."/>
            <person name="Weisblat D.A."/>
            <person name="Putnam N.H."/>
            <person name="Rokhsar D.S."/>
        </authorList>
    </citation>
    <scope>NUCLEOTIDE SEQUENCE</scope>
</reference>
<dbReference type="PANTHER" id="PTHR46582:SF1">
    <property type="entry name" value="ZINC FINGER CCCH DOMAIN-CONTAINING PROTEIN 18"/>
    <property type="match status" value="1"/>
</dbReference>
<feature type="compositionally biased region" description="Polar residues" evidence="1">
    <location>
        <begin position="222"/>
        <end position="240"/>
    </location>
</feature>
<feature type="compositionally biased region" description="Basic and acidic residues" evidence="1">
    <location>
        <begin position="133"/>
        <end position="158"/>
    </location>
</feature>
<reference evidence="4" key="1">
    <citation type="submission" date="2012-12" db="EMBL/GenBank/DDBJ databases">
        <authorList>
            <person name="Hellsten U."/>
            <person name="Grimwood J."/>
            <person name="Chapman J.A."/>
            <person name="Shapiro H."/>
            <person name="Aerts A."/>
            <person name="Otillar R.P."/>
            <person name="Terry A.Y."/>
            <person name="Boore J.L."/>
            <person name="Simakov O."/>
            <person name="Marletaz F."/>
            <person name="Cho S.-J."/>
            <person name="Edsinger-Gonzales E."/>
            <person name="Havlak P."/>
            <person name="Kuo D.-H."/>
            <person name="Larsson T."/>
            <person name="Lv J."/>
            <person name="Arendt D."/>
            <person name="Savage R."/>
            <person name="Osoegawa K."/>
            <person name="de Jong P."/>
            <person name="Lindberg D.R."/>
            <person name="Seaver E.C."/>
            <person name="Weisblat D.A."/>
            <person name="Putnam N.H."/>
            <person name="Grigoriev I.V."/>
            <person name="Rokhsar D.S."/>
        </authorList>
    </citation>
    <scope>NUCLEOTIDE SEQUENCE</scope>
</reference>
<dbReference type="RefSeq" id="XP_009027449.1">
    <property type="nucleotide sequence ID" value="XM_009029201.1"/>
</dbReference>
<feature type="compositionally biased region" description="Polar residues" evidence="1">
    <location>
        <begin position="1"/>
        <end position="10"/>
    </location>
</feature>
<dbReference type="PANTHER" id="PTHR46582">
    <property type="entry name" value="ZINC FINGER CCCH DOMAIN-CONTAINING PROTEIN 18"/>
    <property type="match status" value="1"/>
</dbReference>
<accession>T1FR04</accession>
<name>T1FR04_HELRO</name>
<dbReference type="CTD" id="20211251"/>
<feature type="compositionally biased region" description="Low complexity" evidence="1">
    <location>
        <begin position="279"/>
        <end position="296"/>
    </location>
</feature>
<dbReference type="EMBL" id="KB097571">
    <property type="protein sequence ID" value="ESN94368.1"/>
    <property type="molecule type" value="Genomic_DNA"/>
</dbReference>
<evidence type="ECO:0000313" key="2">
    <source>
        <dbReference type="EMBL" id="ESN94368.1"/>
    </source>
</evidence>
<feature type="region of interest" description="Disordered" evidence="1">
    <location>
        <begin position="1"/>
        <end position="32"/>
    </location>
</feature>
<evidence type="ECO:0000313" key="4">
    <source>
        <dbReference type="Proteomes" id="UP000015101"/>
    </source>
</evidence>
<dbReference type="InParanoid" id="T1FR04"/>
<proteinExistence type="predicted"/>
<feature type="region of interest" description="Disordered" evidence="1">
    <location>
        <begin position="44"/>
        <end position="87"/>
    </location>
</feature>
<feature type="region of interest" description="Disordered" evidence="1">
    <location>
        <begin position="133"/>
        <end position="329"/>
    </location>
</feature>
<feature type="compositionally biased region" description="Basic and acidic residues" evidence="1">
    <location>
        <begin position="50"/>
        <end position="74"/>
    </location>
</feature>
<dbReference type="Proteomes" id="UP000015101">
    <property type="component" value="Unassembled WGS sequence"/>
</dbReference>
<feature type="compositionally biased region" description="Basic and acidic residues" evidence="1">
    <location>
        <begin position="171"/>
        <end position="187"/>
    </location>
</feature>
<dbReference type="GeneID" id="20211251"/>
<evidence type="ECO:0000256" key="1">
    <source>
        <dbReference type="SAM" id="MobiDB-lite"/>
    </source>
</evidence>
<evidence type="ECO:0000313" key="3">
    <source>
        <dbReference type="EnsemblMetazoa" id="HelroP189382"/>
    </source>
</evidence>
<dbReference type="EMBL" id="AMQM01001575">
    <property type="status" value="NOT_ANNOTATED_CDS"/>
    <property type="molecule type" value="Genomic_DNA"/>
</dbReference>
<dbReference type="KEGG" id="hro:HELRODRAFT_189382"/>
<sequence length="350" mass="40252">MASPISSDSSTSHKKNYEAKLPPAQSHMAHLRTSDYPVQKMLHPFAPDQRMGRGFRDGRGGSFRGERRDFHMDGRGAGQSGDMRAPYRRNPRMEERGVHPMDYPARNMEHSRVDPKMYSRPGGRVGQMVDARIDVRGHRMGERLLPKKEEKREDERRQPGRRMNQPVMNRMSRERHDKSHGNNRDHQVVNARYQKREGEVEGDVLDANWSRQSPGEYRRVVNKSTTGNKHQEMNAPTRSSQRQHELPPSSSSRKRPSSPSQMRPHEKHMKMAYENKDLPASGSSRQPASSRQQRSSFVDDVNRKSPSAKYGKMQSTTSESKKSTSSRREELLMQLKAVEDAIAKKRSKNQ</sequence>
<reference evidence="3" key="3">
    <citation type="submission" date="2015-06" db="UniProtKB">
        <authorList>
            <consortium name="EnsemblMetazoa"/>
        </authorList>
    </citation>
    <scope>IDENTIFICATION</scope>
</reference>
<dbReference type="AlphaFoldDB" id="T1FR04"/>
<organism evidence="3 4">
    <name type="scientific">Helobdella robusta</name>
    <name type="common">Californian leech</name>
    <dbReference type="NCBI Taxonomy" id="6412"/>
    <lineage>
        <taxon>Eukaryota</taxon>
        <taxon>Metazoa</taxon>
        <taxon>Spiralia</taxon>
        <taxon>Lophotrochozoa</taxon>
        <taxon>Annelida</taxon>
        <taxon>Clitellata</taxon>
        <taxon>Hirudinea</taxon>
        <taxon>Rhynchobdellida</taxon>
        <taxon>Glossiphoniidae</taxon>
        <taxon>Helobdella</taxon>
    </lineage>
</organism>